<evidence type="ECO:0000259" key="2">
    <source>
        <dbReference type="Pfam" id="PF00561"/>
    </source>
</evidence>
<dbReference type="PRINTS" id="PR00412">
    <property type="entry name" value="EPOXHYDRLASE"/>
</dbReference>
<dbReference type="InterPro" id="IPR000073">
    <property type="entry name" value="AB_hydrolase_1"/>
</dbReference>
<feature type="domain" description="AB hydrolase-1" evidence="2">
    <location>
        <begin position="149"/>
        <end position="253"/>
    </location>
</feature>
<feature type="compositionally biased region" description="Basic and acidic residues" evidence="1">
    <location>
        <begin position="814"/>
        <end position="823"/>
    </location>
</feature>
<feature type="domain" description="AB hydrolase-1" evidence="2">
    <location>
        <begin position="479"/>
        <end position="761"/>
    </location>
</feature>
<dbReference type="Gene3D" id="3.40.50.1820">
    <property type="entry name" value="alpha/beta hydrolase"/>
    <property type="match status" value="2"/>
</dbReference>
<accession>A0A401FR89</accession>
<dbReference type="GO" id="GO:0016787">
    <property type="term" value="F:hydrolase activity"/>
    <property type="evidence" value="ECO:0007669"/>
    <property type="project" value="UniProtKB-KW"/>
</dbReference>
<keyword evidence="3" id="KW-0378">Hydrolase</keyword>
<proteinExistence type="predicted"/>
<dbReference type="InterPro" id="IPR000639">
    <property type="entry name" value="Epox_hydrolase-like"/>
</dbReference>
<sequence>MKSKAFKRKYVVRLLLVTLIFCLIPLLAYARPAKEITRLAGDPSLESLKEYYRIPNFRLAGEYDPDDEKSFEFGGKGGVTLESLGQEPLRTAYIAVGTPEKDENGKIINAVVINSFYSGDSGNMYNFWYEGQPGNGFCQGGVVGPGKLIDTDKYYVIFLDALGLWGASKPSDGLGMKFPKYSYFDMIQANYLLLRDKLGVGKIKLATGVSMGGTQSYIWGILHPDYVEAIMPIGGSTATDSANPVAMWLFQLMTAAMKSDPVWKETQGDYYHLPKEQHPNKGMMFGWSVLGHTGFEFNFRSSQPWKDVQKDVFYWHPEGDQSASLVGKAADYDVCDLLYRNIVGDNHNVNDLLGRIKAKTLVIHVKSDQWLLYSLAEEAAKKIKDAQLIGIDNPLAHYAVFPAPNLVADEIRNFIREPLPVTHMKKPGVEKGDPAKSFWRDQVTYPFEVKYASARDSQFAEWEVAYMDEYVGNESAPRTLVIIHGKGACAGHYGYVMQKGLENGLRVIALDIPHYGKSSPGNVGKSPARTLEDMREVFYDILVNQIGVKKAVYFGHSLGGLFCLGYALNYPDAVEKLVLEAPAGLEEYPQNLDVGTDTPLPIFNPSYAHDYKKWEEVWEPLGMLKGEFAKTEADILNFYYFKKKNPKTGKVESSKSGYFKKDTEYARFLTDTRIHIIDGNPDEYKQHIIAFIRDVYSMCIELRREDPDSIYKRLGKIEAPMFVAFGADEPFIPGTPLNGLEDLEKDILHPFYAKMAGAGHSPIIKVYPDVAHFIHTDIPEEYAKDVMDFILTGKVGGEIMDYSDIPVESGAGAKKPEKAEKKEKSGKKANIKILSK</sequence>
<evidence type="ECO:0000256" key="1">
    <source>
        <dbReference type="SAM" id="MobiDB-lite"/>
    </source>
</evidence>
<dbReference type="SUPFAM" id="SSF53474">
    <property type="entry name" value="alpha/beta-Hydrolases"/>
    <property type="match status" value="2"/>
</dbReference>
<dbReference type="Pfam" id="PF00561">
    <property type="entry name" value="Abhydrolase_1"/>
    <property type="match status" value="2"/>
</dbReference>
<gene>
    <name evidence="3" type="ORF">DENIS_0414</name>
</gene>
<keyword evidence="4" id="KW-1185">Reference proteome</keyword>
<feature type="region of interest" description="Disordered" evidence="1">
    <location>
        <begin position="808"/>
        <end position="836"/>
    </location>
</feature>
<name>A0A401FR89_9BACT</name>
<dbReference type="GO" id="GO:0004414">
    <property type="term" value="F:homoserine O-acetyltransferase activity"/>
    <property type="evidence" value="ECO:0007669"/>
    <property type="project" value="TreeGrafter"/>
</dbReference>
<dbReference type="RefSeq" id="WP_124326989.1">
    <property type="nucleotide sequence ID" value="NZ_BEXT01000001.1"/>
</dbReference>
<dbReference type="InterPro" id="IPR029058">
    <property type="entry name" value="AB_hydrolase_fold"/>
</dbReference>
<protein>
    <submittedName>
        <fullName evidence="3">Alpha/beta hydrolase</fullName>
    </submittedName>
</protein>
<dbReference type="GO" id="GO:0009092">
    <property type="term" value="P:homoserine metabolic process"/>
    <property type="evidence" value="ECO:0007669"/>
    <property type="project" value="TreeGrafter"/>
</dbReference>
<dbReference type="InterPro" id="IPR008220">
    <property type="entry name" value="HAT_MetX-like"/>
</dbReference>
<comment type="caution">
    <text evidence="3">The sequence shown here is derived from an EMBL/GenBank/DDBJ whole genome shotgun (WGS) entry which is preliminary data.</text>
</comment>
<feature type="compositionally biased region" description="Basic residues" evidence="1">
    <location>
        <begin position="824"/>
        <end position="836"/>
    </location>
</feature>
<dbReference type="PRINTS" id="PR00111">
    <property type="entry name" value="ABHYDROLASE"/>
</dbReference>
<dbReference type="PANTHER" id="PTHR32268">
    <property type="entry name" value="HOMOSERINE O-ACETYLTRANSFERASE"/>
    <property type="match status" value="1"/>
</dbReference>
<dbReference type="Proteomes" id="UP000288096">
    <property type="component" value="Unassembled WGS sequence"/>
</dbReference>
<evidence type="ECO:0000313" key="4">
    <source>
        <dbReference type="Proteomes" id="UP000288096"/>
    </source>
</evidence>
<dbReference type="EMBL" id="BEXT01000001">
    <property type="protein sequence ID" value="GBC59475.1"/>
    <property type="molecule type" value="Genomic_DNA"/>
</dbReference>
<dbReference type="GO" id="GO:0009086">
    <property type="term" value="P:methionine biosynthetic process"/>
    <property type="evidence" value="ECO:0007669"/>
    <property type="project" value="TreeGrafter"/>
</dbReference>
<reference evidence="4" key="1">
    <citation type="submission" date="2017-11" db="EMBL/GenBank/DDBJ databases">
        <authorList>
            <person name="Watanabe M."/>
            <person name="Kojima H."/>
        </authorList>
    </citation>
    <scope>NUCLEOTIDE SEQUENCE [LARGE SCALE GENOMIC DNA]</scope>
    <source>
        <strain evidence="4">Tokyo 01</strain>
    </source>
</reference>
<organism evidence="3 4">
    <name type="scientific">Desulfonema ishimotonii</name>
    <dbReference type="NCBI Taxonomy" id="45657"/>
    <lineage>
        <taxon>Bacteria</taxon>
        <taxon>Pseudomonadati</taxon>
        <taxon>Thermodesulfobacteriota</taxon>
        <taxon>Desulfobacteria</taxon>
        <taxon>Desulfobacterales</taxon>
        <taxon>Desulfococcaceae</taxon>
        <taxon>Desulfonema</taxon>
    </lineage>
</organism>
<dbReference type="OrthoDB" id="9800754at2"/>
<dbReference type="AlphaFoldDB" id="A0A401FR89"/>
<dbReference type="PANTHER" id="PTHR32268:SF15">
    <property type="entry name" value="HOMOSERINE ACETYLTRANSFERASE FAMILY PROTEIN (AFU_ORTHOLOGUE AFUA_1G15350)"/>
    <property type="match status" value="1"/>
</dbReference>
<evidence type="ECO:0000313" key="3">
    <source>
        <dbReference type="EMBL" id="GBC59475.1"/>
    </source>
</evidence>
<reference evidence="4" key="2">
    <citation type="submission" date="2019-01" db="EMBL/GenBank/DDBJ databases">
        <title>Genome sequence of Desulfonema ishimotonii strain Tokyo 01.</title>
        <authorList>
            <person name="Fukui M."/>
        </authorList>
    </citation>
    <scope>NUCLEOTIDE SEQUENCE [LARGE SCALE GENOMIC DNA]</scope>
    <source>
        <strain evidence="4">Tokyo 01</strain>
    </source>
</reference>